<dbReference type="Gene3D" id="3.90.1300.10">
    <property type="entry name" value="Amidase signature (AS) domain"/>
    <property type="match status" value="1"/>
</dbReference>
<feature type="active site" description="Charge relay system" evidence="5">
    <location>
        <position position="213"/>
    </location>
</feature>
<dbReference type="Pfam" id="PF01425">
    <property type="entry name" value="Amidase"/>
    <property type="match status" value="1"/>
</dbReference>
<comment type="similarity">
    <text evidence="2">Belongs to the amidase family.</text>
</comment>
<dbReference type="PANTHER" id="PTHR46072:SF6">
    <property type="entry name" value="AMIDASE, PUTATIVE (AFU_ORTHOLOGUE AFUA_1G14530)-RELATED"/>
    <property type="match status" value="1"/>
</dbReference>
<feature type="binding site" evidence="6">
    <location>
        <position position="213"/>
    </location>
    <ligand>
        <name>substrate</name>
    </ligand>
</feature>
<dbReference type="PANTHER" id="PTHR46072">
    <property type="entry name" value="AMIDASE-RELATED-RELATED"/>
    <property type="match status" value="1"/>
</dbReference>
<accession>A0A0C3GJR5</accession>
<dbReference type="SUPFAM" id="SSF75304">
    <property type="entry name" value="Amidase signature (AS) enzymes"/>
    <property type="match status" value="1"/>
</dbReference>
<feature type="binding site" evidence="6">
    <location>
        <begin position="234"/>
        <end position="237"/>
    </location>
    <ligand>
        <name>substrate</name>
    </ligand>
</feature>
<dbReference type="AlphaFoldDB" id="A0A0C3GJR5"/>
<feature type="active site" description="Charge relay system" evidence="5">
    <location>
        <position position="138"/>
    </location>
</feature>
<reference evidence="8 9" key="1">
    <citation type="submission" date="2014-04" db="EMBL/GenBank/DDBJ databases">
        <authorList>
            <consortium name="DOE Joint Genome Institute"/>
            <person name="Kuo A."/>
            <person name="Martino E."/>
            <person name="Perotto S."/>
            <person name="Kohler A."/>
            <person name="Nagy L.G."/>
            <person name="Floudas D."/>
            <person name="Copeland A."/>
            <person name="Barry K.W."/>
            <person name="Cichocki N."/>
            <person name="Veneault-Fourrey C."/>
            <person name="LaButti K."/>
            <person name="Lindquist E.A."/>
            <person name="Lipzen A."/>
            <person name="Lundell T."/>
            <person name="Morin E."/>
            <person name="Murat C."/>
            <person name="Sun H."/>
            <person name="Tunlid A."/>
            <person name="Henrissat B."/>
            <person name="Grigoriev I.V."/>
            <person name="Hibbett D.S."/>
            <person name="Martin F."/>
            <person name="Nordberg H.P."/>
            <person name="Cantor M.N."/>
            <person name="Hua S.X."/>
        </authorList>
    </citation>
    <scope>NUCLEOTIDE SEQUENCE [LARGE SCALE GENOMIC DNA]</scope>
    <source>
        <strain evidence="8 9">Zn</strain>
    </source>
</reference>
<feature type="binding site" evidence="6">
    <location>
        <position position="187"/>
    </location>
    <ligand>
        <name>substrate</name>
    </ligand>
</feature>
<dbReference type="OrthoDB" id="6428749at2759"/>
<protein>
    <recommendedName>
        <fullName evidence="3">amidase</fullName>
        <ecNumber evidence="3">3.5.1.4</ecNumber>
    </recommendedName>
</protein>
<evidence type="ECO:0000313" key="8">
    <source>
        <dbReference type="EMBL" id="KIM96380.1"/>
    </source>
</evidence>
<evidence type="ECO:0000256" key="1">
    <source>
        <dbReference type="ARBA" id="ARBA00001311"/>
    </source>
</evidence>
<name>A0A0C3GJR5_OIDMZ</name>
<dbReference type="STRING" id="913774.A0A0C3GJR5"/>
<evidence type="ECO:0000313" key="9">
    <source>
        <dbReference type="Proteomes" id="UP000054321"/>
    </source>
</evidence>
<dbReference type="FunCoup" id="A0A0C3GJR5">
    <property type="interactions" value="55"/>
</dbReference>
<evidence type="ECO:0000256" key="2">
    <source>
        <dbReference type="ARBA" id="ARBA00009199"/>
    </source>
</evidence>
<reference evidence="9" key="2">
    <citation type="submission" date="2015-01" db="EMBL/GenBank/DDBJ databases">
        <title>Evolutionary Origins and Diversification of the Mycorrhizal Mutualists.</title>
        <authorList>
            <consortium name="DOE Joint Genome Institute"/>
            <consortium name="Mycorrhizal Genomics Consortium"/>
            <person name="Kohler A."/>
            <person name="Kuo A."/>
            <person name="Nagy L.G."/>
            <person name="Floudas D."/>
            <person name="Copeland A."/>
            <person name="Barry K.W."/>
            <person name="Cichocki N."/>
            <person name="Veneault-Fourrey C."/>
            <person name="LaButti K."/>
            <person name="Lindquist E.A."/>
            <person name="Lipzen A."/>
            <person name="Lundell T."/>
            <person name="Morin E."/>
            <person name="Murat C."/>
            <person name="Riley R."/>
            <person name="Ohm R."/>
            <person name="Sun H."/>
            <person name="Tunlid A."/>
            <person name="Henrissat B."/>
            <person name="Grigoriev I.V."/>
            <person name="Hibbett D.S."/>
            <person name="Martin F."/>
        </authorList>
    </citation>
    <scope>NUCLEOTIDE SEQUENCE [LARGE SCALE GENOMIC DNA]</scope>
    <source>
        <strain evidence="9">Zn</strain>
    </source>
</reference>
<dbReference type="InterPro" id="IPR036928">
    <property type="entry name" value="AS_sf"/>
</dbReference>
<dbReference type="PIRSF" id="PIRSF001221">
    <property type="entry name" value="Amidase_fungi"/>
    <property type="match status" value="1"/>
</dbReference>
<dbReference type="EMBL" id="KN832884">
    <property type="protein sequence ID" value="KIM96380.1"/>
    <property type="molecule type" value="Genomic_DNA"/>
</dbReference>
<dbReference type="InterPro" id="IPR023631">
    <property type="entry name" value="Amidase_dom"/>
</dbReference>
<dbReference type="PROSITE" id="PS00571">
    <property type="entry name" value="AMIDASES"/>
    <property type="match status" value="1"/>
</dbReference>
<evidence type="ECO:0000256" key="6">
    <source>
        <dbReference type="PIRSR" id="PIRSR001221-2"/>
    </source>
</evidence>
<evidence type="ECO:0000259" key="7">
    <source>
        <dbReference type="Pfam" id="PF01425"/>
    </source>
</evidence>
<dbReference type="Proteomes" id="UP000054321">
    <property type="component" value="Unassembled WGS sequence"/>
</dbReference>
<dbReference type="GO" id="GO:0004040">
    <property type="term" value="F:amidase activity"/>
    <property type="evidence" value="ECO:0007669"/>
    <property type="project" value="UniProtKB-EC"/>
</dbReference>
<proteinExistence type="inferred from homology"/>
<evidence type="ECO:0000256" key="5">
    <source>
        <dbReference type="PIRSR" id="PIRSR001221-1"/>
    </source>
</evidence>
<evidence type="ECO:0000256" key="4">
    <source>
        <dbReference type="ARBA" id="ARBA00022801"/>
    </source>
</evidence>
<comment type="catalytic activity">
    <reaction evidence="1">
        <text>a monocarboxylic acid amide + H2O = a monocarboxylate + NH4(+)</text>
        <dbReference type="Rhea" id="RHEA:12020"/>
        <dbReference type="ChEBI" id="CHEBI:15377"/>
        <dbReference type="ChEBI" id="CHEBI:28938"/>
        <dbReference type="ChEBI" id="CHEBI:35757"/>
        <dbReference type="ChEBI" id="CHEBI:83628"/>
        <dbReference type="EC" id="3.5.1.4"/>
    </reaction>
</comment>
<evidence type="ECO:0000256" key="3">
    <source>
        <dbReference type="ARBA" id="ARBA00012922"/>
    </source>
</evidence>
<dbReference type="InParanoid" id="A0A0C3GJR5"/>
<organism evidence="8 9">
    <name type="scientific">Oidiodendron maius (strain Zn)</name>
    <dbReference type="NCBI Taxonomy" id="913774"/>
    <lineage>
        <taxon>Eukaryota</taxon>
        <taxon>Fungi</taxon>
        <taxon>Dikarya</taxon>
        <taxon>Ascomycota</taxon>
        <taxon>Pezizomycotina</taxon>
        <taxon>Leotiomycetes</taxon>
        <taxon>Leotiomycetes incertae sedis</taxon>
        <taxon>Myxotrichaceae</taxon>
        <taxon>Oidiodendron</taxon>
    </lineage>
</organism>
<dbReference type="InterPro" id="IPR020556">
    <property type="entry name" value="Amidase_CS"/>
</dbReference>
<feature type="domain" description="Amidase" evidence="7">
    <location>
        <begin position="83"/>
        <end position="542"/>
    </location>
</feature>
<keyword evidence="4" id="KW-0378">Hydrolase</keyword>
<dbReference type="HOGENOM" id="CLU_009600_9_2_1"/>
<feature type="active site" description="Acyl-ester intermediate" evidence="5">
    <location>
        <position position="237"/>
    </location>
</feature>
<dbReference type="EC" id="3.5.1.4" evidence="3"/>
<gene>
    <name evidence="8" type="ORF">OIDMADRAFT_148255</name>
</gene>
<keyword evidence="9" id="KW-1185">Reference proteome</keyword>
<sequence>MSPPNQNEPPYITIAARKKAQQNSLIPPEWRLPSSLLTSSLPAISILKSTPILTPLDHEITSTHDATSLASAILSRRYTAESVTVAFCKRAALAHQLTNCLTEIFFSAAIERAKFLDREYARTGKPIGALHGVPISLKDTFKVKGFDASIGIAALAENPATDDSLLVKILLEQGAVLYCKTNIPQTLMALDSDNNVFGRVINPLNKHVTAGGSSGGEGALVGIRGSVLGVGTDIGGSIRIPAMCNGVYGVKPSAGRVPYVGQENGAREGASKIGLQASAGPIAASLRDCELFLKAVADARSWERDPAGVYGGWEEMGSVQERVCIGVIRRDGVVEPLPPVAKVLDEVVAMLRGKGIEVVEIDAPAFNQCQSLTNKFFGIDGGNHMFDLLEKTGEPLTNWLKPRLRRGKKMPLEVLVERHAQKIRLETEMLKIWTDAKTGRRVDAIICPVAPHPVPPIDRWNSAGYTSSFVLLDYPAGILPVREFREEDLYEEWAPSQRKPLGRWDEGNKALWDKEFIDRRVYLNTPLSVQVVAPKLQERRLLQAMKIIDDVIKSKRVSPQARL</sequence>